<name>A0ABZ0JLM2_9XANT</name>
<dbReference type="Proteomes" id="UP001302020">
    <property type="component" value="Chromosome"/>
</dbReference>
<reference evidence="1 2" key="1">
    <citation type="submission" date="2023-05" db="EMBL/GenBank/DDBJ databases">
        <title>Xanthomonas rydalmerenesis sp. nov., a novel Xanthomonas species isolated from Fragaria x ananassa.</title>
        <authorList>
            <person name="McKnight D.J.E."/>
            <person name="Wong-Bajracharya J."/>
            <person name="Okoh E.B."/>
            <person name="Snijders F."/>
            <person name="Lidbetter F."/>
            <person name="Webster J."/>
            <person name="Djordjevic S.P."/>
            <person name="Bogema D.R."/>
            <person name="Chapman T.A."/>
        </authorList>
    </citation>
    <scope>NUCLEOTIDE SEQUENCE [LARGE SCALE GENOMIC DNA]</scope>
    <source>
        <strain evidence="1 2">DAR34883</strain>
    </source>
</reference>
<dbReference type="RefSeq" id="WP_317844058.1">
    <property type="nucleotide sequence ID" value="NZ_CP126170.1"/>
</dbReference>
<organism evidence="1 2">
    <name type="scientific">Xanthomonas rydalmerensis</name>
    <dbReference type="NCBI Taxonomy" id="3046274"/>
    <lineage>
        <taxon>Bacteria</taxon>
        <taxon>Pseudomonadati</taxon>
        <taxon>Pseudomonadota</taxon>
        <taxon>Gammaproteobacteria</taxon>
        <taxon>Lysobacterales</taxon>
        <taxon>Lysobacteraceae</taxon>
        <taxon>Xanthomonas</taxon>
    </lineage>
</organism>
<evidence type="ECO:0000313" key="1">
    <source>
        <dbReference type="EMBL" id="WOS40690.1"/>
    </source>
</evidence>
<keyword evidence="2" id="KW-1185">Reference proteome</keyword>
<proteinExistence type="predicted"/>
<accession>A0ABZ0JLM2</accession>
<sequence length="101" mass="10753">MQNLKGTFAAGQSVLTNVHGDVLMVPTGVTTLRLTATGLDATTNLRTEKLTPGAGSWTNVQTYTSAQNNLAITAADGEQWRVRAFAVQPLKQVEYSLSAES</sequence>
<protein>
    <submittedName>
        <fullName evidence="1">Uncharacterized protein</fullName>
    </submittedName>
</protein>
<evidence type="ECO:0000313" key="2">
    <source>
        <dbReference type="Proteomes" id="UP001302020"/>
    </source>
</evidence>
<dbReference type="EMBL" id="CP126172">
    <property type="protein sequence ID" value="WOS40690.1"/>
    <property type="molecule type" value="Genomic_DNA"/>
</dbReference>
<gene>
    <name evidence="1" type="ORF">QN243_20230</name>
</gene>